<organism evidence="1 2">
    <name type="scientific">Goodfellowiella coeruleoviolacea</name>
    <dbReference type="NCBI Taxonomy" id="334858"/>
    <lineage>
        <taxon>Bacteria</taxon>
        <taxon>Bacillati</taxon>
        <taxon>Actinomycetota</taxon>
        <taxon>Actinomycetes</taxon>
        <taxon>Pseudonocardiales</taxon>
        <taxon>Pseudonocardiaceae</taxon>
        <taxon>Goodfellowiella</taxon>
    </lineage>
</organism>
<dbReference type="AlphaFoldDB" id="A0AAE3KEX8"/>
<keyword evidence="2" id="KW-1185">Reference proteome</keyword>
<name>A0AAE3KEX8_9PSEU</name>
<evidence type="ECO:0000313" key="2">
    <source>
        <dbReference type="Proteomes" id="UP001206128"/>
    </source>
</evidence>
<sequence>MNAVDQGLRALIARGFRFQHLTDEDGYVTVIIGSYGWPECYDRIHIHGEGEAAAARALLASRPGVDEVVWTYQGDVVSTVRALLEIPRPHEPGAPHLARRAPLGLWLPDLRPARTRLPSTSHE</sequence>
<proteinExistence type="predicted"/>
<evidence type="ECO:0000313" key="1">
    <source>
        <dbReference type="EMBL" id="MCP2163864.1"/>
    </source>
</evidence>
<accession>A0AAE3KEX8</accession>
<comment type="caution">
    <text evidence="1">The sequence shown here is derived from an EMBL/GenBank/DDBJ whole genome shotgun (WGS) entry which is preliminary data.</text>
</comment>
<dbReference type="Proteomes" id="UP001206128">
    <property type="component" value="Unassembled WGS sequence"/>
</dbReference>
<reference evidence="1" key="1">
    <citation type="submission" date="2022-06" db="EMBL/GenBank/DDBJ databases">
        <title>Genomic Encyclopedia of Archaeal and Bacterial Type Strains, Phase II (KMG-II): from individual species to whole genera.</title>
        <authorList>
            <person name="Goeker M."/>
        </authorList>
    </citation>
    <scope>NUCLEOTIDE SEQUENCE</scope>
    <source>
        <strain evidence="1">DSM 43935</strain>
    </source>
</reference>
<dbReference type="RefSeq" id="WP_253766863.1">
    <property type="nucleotide sequence ID" value="NZ_JAMTCK010000001.1"/>
</dbReference>
<protein>
    <submittedName>
        <fullName evidence="1">Uncharacterized protein</fullName>
    </submittedName>
</protein>
<gene>
    <name evidence="1" type="ORF">LX83_000704</name>
</gene>
<dbReference type="EMBL" id="JAMTCK010000001">
    <property type="protein sequence ID" value="MCP2163864.1"/>
    <property type="molecule type" value="Genomic_DNA"/>
</dbReference>